<comment type="caution">
    <text evidence="1">The sequence shown here is derived from an EMBL/GenBank/DDBJ whole genome shotgun (WGS) entry which is preliminary data.</text>
</comment>
<evidence type="ECO:0000313" key="2">
    <source>
        <dbReference type="Proteomes" id="UP000271624"/>
    </source>
</evidence>
<dbReference type="AlphaFoldDB" id="A0A3S1B4I3"/>
<evidence type="ECO:0000313" key="1">
    <source>
        <dbReference type="EMBL" id="RUT04635.1"/>
    </source>
</evidence>
<name>A0A3S1B4I3_9CYAN</name>
<organism evidence="1 2">
    <name type="scientific">Dulcicalothrix desertica PCC 7102</name>
    <dbReference type="NCBI Taxonomy" id="232991"/>
    <lineage>
        <taxon>Bacteria</taxon>
        <taxon>Bacillati</taxon>
        <taxon>Cyanobacteriota</taxon>
        <taxon>Cyanophyceae</taxon>
        <taxon>Nostocales</taxon>
        <taxon>Calotrichaceae</taxon>
        <taxon>Dulcicalothrix</taxon>
    </lineage>
</organism>
<dbReference type="RefSeq" id="WP_233787904.1">
    <property type="nucleotide sequence ID" value="NZ_RSCL01000010.1"/>
</dbReference>
<proteinExistence type="predicted"/>
<dbReference type="Gene3D" id="3.90.550.10">
    <property type="entry name" value="Spore Coat Polysaccharide Biosynthesis Protein SpsA, Chain A"/>
    <property type="match status" value="1"/>
</dbReference>
<sequence>MYREQKKFDSMNKIRTILKTLKTGQFWYLFPHYYYSWRRSIDIEQTAPVITATYGTPDAIEVHMLTGAKHYVDLLYAAKSFISNYQAPISLIIHGDTSVTDDVIQKIHKHLPQAKIFTRQQRDEIVVPKLEALGLKYCQRFRQINVFGTKLIDAFLLSHSQKVILLDTDCLAFKPLHRLRKLVDNNEDVNVYAKDPQPYPYSLSEKQIQEYFGVEIIPYFCAGFCVINRQTIDLNITEKWLSTPGYPSYSHYAEQTITAALVSQSARVMLPENEYNTGRIYDEKQCVFIHYCGHYLSETRIAMRHIGQSIVLQKLKKS</sequence>
<keyword evidence="2" id="KW-1185">Reference proteome</keyword>
<reference evidence="1" key="2">
    <citation type="journal article" date="2019" name="Genome Biol. Evol.">
        <title>Day and night: Metabolic profiles and evolutionary relationships of six axenic non-marine cyanobacteria.</title>
        <authorList>
            <person name="Will S.E."/>
            <person name="Henke P."/>
            <person name="Boedeker C."/>
            <person name="Huang S."/>
            <person name="Brinkmann H."/>
            <person name="Rohde M."/>
            <person name="Jarek M."/>
            <person name="Friedl T."/>
            <person name="Seufert S."/>
            <person name="Schumacher M."/>
            <person name="Overmann J."/>
            <person name="Neumann-Schaal M."/>
            <person name="Petersen J."/>
        </authorList>
    </citation>
    <scope>NUCLEOTIDE SEQUENCE [LARGE SCALE GENOMIC DNA]</scope>
    <source>
        <strain evidence="1">PCC 7102</strain>
    </source>
</reference>
<accession>A0A3S1B4I3</accession>
<gene>
    <name evidence="1" type="ORF">DSM106972_042040</name>
</gene>
<dbReference type="SUPFAM" id="SSF53448">
    <property type="entry name" value="Nucleotide-diphospho-sugar transferases"/>
    <property type="match status" value="1"/>
</dbReference>
<evidence type="ECO:0008006" key="3">
    <source>
        <dbReference type="Google" id="ProtNLM"/>
    </source>
</evidence>
<protein>
    <recommendedName>
        <fullName evidence="3">Glycosyl transferase</fullName>
    </recommendedName>
</protein>
<dbReference type="EMBL" id="RSCL01000010">
    <property type="protein sequence ID" value="RUT04635.1"/>
    <property type="molecule type" value="Genomic_DNA"/>
</dbReference>
<dbReference type="InterPro" id="IPR029044">
    <property type="entry name" value="Nucleotide-diphossugar_trans"/>
</dbReference>
<reference evidence="1" key="1">
    <citation type="submission" date="2018-12" db="EMBL/GenBank/DDBJ databases">
        <authorList>
            <person name="Will S."/>
            <person name="Neumann-Schaal M."/>
            <person name="Henke P."/>
        </authorList>
    </citation>
    <scope>NUCLEOTIDE SEQUENCE</scope>
    <source>
        <strain evidence="1">PCC 7102</strain>
    </source>
</reference>
<dbReference type="Proteomes" id="UP000271624">
    <property type="component" value="Unassembled WGS sequence"/>
</dbReference>